<dbReference type="EMBL" id="OFSM01000007">
    <property type="protein sequence ID" value="SOY28971.1"/>
    <property type="molecule type" value="Genomic_DNA"/>
</dbReference>
<dbReference type="RefSeq" id="WP_103239032.1">
    <property type="nucleotide sequence ID" value="NZ_JANJZD010000022.1"/>
</dbReference>
<name>A0A2K4ZET3_9FIRM</name>
<organism evidence="2 3">
    <name type="scientific">Acetatifactor muris</name>
    <dbReference type="NCBI Taxonomy" id="879566"/>
    <lineage>
        <taxon>Bacteria</taxon>
        <taxon>Bacillati</taxon>
        <taxon>Bacillota</taxon>
        <taxon>Clostridia</taxon>
        <taxon>Lachnospirales</taxon>
        <taxon>Lachnospiraceae</taxon>
        <taxon>Acetatifactor</taxon>
    </lineage>
</organism>
<dbReference type="InterPro" id="IPR029063">
    <property type="entry name" value="SAM-dependent_MTases_sf"/>
</dbReference>
<feature type="domain" description="Methyltransferase FkbM" evidence="1">
    <location>
        <begin position="16"/>
        <end position="154"/>
    </location>
</feature>
<dbReference type="InterPro" id="IPR006342">
    <property type="entry name" value="FkbM_mtfrase"/>
</dbReference>
<keyword evidence="3" id="KW-1185">Reference proteome</keyword>
<proteinExistence type="predicted"/>
<evidence type="ECO:0000259" key="1">
    <source>
        <dbReference type="Pfam" id="PF05050"/>
    </source>
</evidence>
<dbReference type="Gene3D" id="3.40.50.150">
    <property type="entry name" value="Vaccinia Virus protein VP39"/>
    <property type="match status" value="1"/>
</dbReference>
<accession>A0A2K4ZET3</accession>
<protein>
    <recommendedName>
        <fullName evidence="1">Methyltransferase FkbM domain-containing protein</fullName>
    </recommendedName>
</protein>
<gene>
    <name evidence="2" type="ORF">AMURIS_01686</name>
</gene>
<dbReference type="Proteomes" id="UP000236311">
    <property type="component" value="Unassembled WGS sequence"/>
</dbReference>
<reference evidence="2 3" key="1">
    <citation type="submission" date="2018-01" db="EMBL/GenBank/DDBJ databases">
        <authorList>
            <person name="Gaut B.S."/>
            <person name="Morton B.R."/>
            <person name="Clegg M.T."/>
            <person name="Duvall M.R."/>
        </authorList>
    </citation>
    <scope>NUCLEOTIDE SEQUENCE [LARGE SCALE GENOMIC DNA]</scope>
    <source>
        <strain evidence="2">GP69</strain>
    </source>
</reference>
<sequence>MQMLNRLSLKNPTYLDIGVCHPVIRNNTYMLYEHGYKKGVLVEPNPDMCKLIKNYRPENILLNMGVCADESQYLKYYISPNPSFVGHNTFSEVEAERLGFIEHLDIPVDNINHIIETYCGGRVDILDLDTEGMDLSLIHALDTEKYRIKIICVETFVCGTDLIGTVLEEKGYVHFASSRSNGIYLAKELL</sequence>
<dbReference type="AlphaFoldDB" id="A0A2K4ZET3"/>
<dbReference type="OrthoDB" id="9801609at2"/>
<dbReference type="Pfam" id="PF05050">
    <property type="entry name" value="Methyltransf_21"/>
    <property type="match status" value="1"/>
</dbReference>
<evidence type="ECO:0000313" key="2">
    <source>
        <dbReference type="EMBL" id="SOY28971.1"/>
    </source>
</evidence>
<evidence type="ECO:0000313" key="3">
    <source>
        <dbReference type="Proteomes" id="UP000236311"/>
    </source>
</evidence>
<dbReference type="SUPFAM" id="SSF53335">
    <property type="entry name" value="S-adenosyl-L-methionine-dependent methyltransferases"/>
    <property type="match status" value="1"/>
</dbReference>